<name>A0ABP9YFY8_9FUNG</name>
<comment type="caution">
    <text evidence="1">The sequence shown here is derived from an EMBL/GenBank/DDBJ whole genome shotgun (WGS) entry which is preliminary data.</text>
</comment>
<dbReference type="EMBL" id="BAABUJ010000052">
    <property type="protein sequence ID" value="GAA5805874.1"/>
    <property type="molecule type" value="Genomic_DNA"/>
</dbReference>
<reference evidence="1 2" key="1">
    <citation type="submission" date="2024-04" db="EMBL/GenBank/DDBJ databases">
        <title>genome sequences of Mucor flavus KT1a and Helicostylum pulchrum KT1b strains isolation_sourced from the surface of a dry-aged beef.</title>
        <authorList>
            <person name="Toyotome T."/>
            <person name="Hosono M."/>
            <person name="Torimaru M."/>
            <person name="Fukuda K."/>
            <person name="Mikami N."/>
        </authorList>
    </citation>
    <scope>NUCLEOTIDE SEQUENCE [LARGE SCALE GENOMIC DNA]</scope>
    <source>
        <strain evidence="1 2">KT1b</strain>
    </source>
</reference>
<gene>
    <name evidence="1" type="ORF">HPULCUR_011400</name>
</gene>
<accession>A0ABP9YFY8</accession>
<organism evidence="1 2">
    <name type="scientific">Helicostylum pulchrum</name>
    <dbReference type="NCBI Taxonomy" id="562976"/>
    <lineage>
        <taxon>Eukaryota</taxon>
        <taxon>Fungi</taxon>
        <taxon>Fungi incertae sedis</taxon>
        <taxon>Mucoromycota</taxon>
        <taxon>Mucoromycotina</taxon>
        <taxon>Mucoromycetes</taxon>
        <taxon>Mucorales</taxon>
        <taxon>Mucorineae</taxon>
        <taxon>Mucoraceae</taxon>
        <taxon>Helicostylum</taxon>
    </lineage>
</organism>
<keyword evidence="2" id="KW-1185">Reference proteome</keyword>
<dbReference type="Proteomes" id="UP001476247">
    <property type="component" value="Unassembled WGS sequence"/>
</dbReference>
<evidence type="ECO:0000313" key="2">
    <source>
        <dbReference type="Proteomes" id="UP001476247"/>
    </source>
</evidence>
<protein>
    <submittedName>
        <fullName evidence="1">Uncharacterized protein</fullName>
    </submittedName>
</protein>
<proteinExistence type="predicted"/>
<sequence length="206" mass="23323">MLQLFNNLHLPGQFSIIDTNVNMTQRERMGTSATRILSTPNAGGSSIYSEALSIELLSRLLGVDLFKTETELEYHYPEEFDNGGSGPLMDYACHYVTRDREIILGVSVTRAMAFNRNYTGQDAIRLLRKKLNNIVASSSSIVNTKFDRHILHVWTESGKNAALIKRECKKLKGHLNFKNTIVLISIVNTDLVFFNNNHHLLINKVK</sequence>
<evidence type="ECO:0000313" key="1">
    <source>
        <dbReference type="EMBL" id="GAA5805874.1"/>
    </source>
</evidence>